<dbReference type="EMBL" id="JAOPGA020001514">
    <property type="protein sequence ID" value="KAL0489083.1"/>
    <property type="molecule type" value="Genomic_DNA"/>
</dbReference>
<keyword evidence="3" id="KW-1185">Reference proteome</keyword>
<gene>
    <name evidence="2" type="ORF">AKO1_009016</name>
</gene>
<dbReference type="InterPro" id="IPR036322">
    <property type="entry name" value="WD40_repeat_dom_sf"/>
</dbReference>
<accession>A0AAW2ZJD2</accession>
<dbReference type="InterPro" id="IPR051150">
    <property type="entry name" value="SWT21/TCAB1_mRNA_Telomere"/>
</dbReference>
<evidence type="ECO:0000313" key="3">
    <source>
        <dbReference type="Proteomes" id="UP001431209"/>
    </source>
</evidence>
<proteinExistence type="predicted"/>
<evidence type="ECO:0000313" key="2">
    <source>
        <dbReference type="EMBL" id="KAL0489083.1"/>
    </source>
</evidence>
<comment type="caution">
    <text evidence="2">The sequence shown here is derived from an EMBL/GenBank/DDBJ whole genome shotgun (WGS) entry which is preliminary data.</text>
</comment>
<sequence>METTTNAPQESTHETTQHNGQPNYYINFLFESIQKHPLNRVLRTSPNEFGNLPDETPVFTKTVKWSPDGLCLLSNSEDNLMRLFEIPQTLLTNQQKPFTDPWQKCLSVSEPCTIYDFSWYPFMTSTDPNTCCFLTTSLSQPVHMWDAFTGKLRQAYTCYNQYDEVASPLSVTFNATADKIYCGLNNSIKCFDTMRPGGESSEVACVEKVEKRSSANKKLKSKLVGHTGIISCLAFNKQMVGMYAAGSYNKSVGIYDEDQNSLQHLLDSKHKGGVTHVCFSDNGNMLFSGGRKDDFVMCYDVRNLYEPLFVMSFERKVSTNQKIVFDVDPTSRYLMTGCDDGRVKVFDLSGDGSCSFELDSSITNTKDTINSTLFHPKYPYVALSSGQRKYPLLNGEGSDMEEDSDGEESMDPCWISVFEASFEYREYDEQ</sequence>
<dbReference type="Gene3D" id="2.130.10.10">
    <property type="entry name" value="YVTN repeat-like/Quinoprotein amine dehydrogenase"/>
    <property type="match status" value="1"/>
</dbReference>
<feature type="compositionally biased region" description="Polar residues" evidence="1">
    <location>
        <begin position="1"/>
        <end position="10"/>
    </location>
</feature>
<dbReference type="Proteomes" id="UP001431209">
    <property type="component" value="Unassembled WGS sequence"/>
</dbReference>
<dbReference type="AlphaFoldDB" id="A0AAW2ZJD2"/>
<dbReference type="SUPFAM" id="SSF50978">
    <property type="entry name" value="WD40 repeat-like"/>
    <property type="match status" value="1"/>
</dbReference>
<dbReference type="InterPro" id="IPR001680">
    <property type="entry name" value="WD40_rpt"/>
</dbReference>
<reference evidence="2 3" key="1">
    <citation type="submission" date="2024-03" db="EMBL/GenBank/DDBJ databases">
        <title>The Acrasis kona genome and developmental transcriptomes reveal deep origins of eukaryotic multicellular pathways.</title>
        <authorList>
            <person name="Sheikh S."/>
            <person name="Fu C.-J."/>
            <person name="Brown M.W."/>
            <person name="Baldauf S.L."/>
        </authorList>
    </citation>
    <scope>NUCLEOTIDE SEQUENCE [LARGE SCALE GENOMIC DNA]</scope>
    <source>
        <strain evidence="2 3">ATCC MYA-3509</strain>
    </source>
</reference>
<dbReference type="Pfam" id="PF00400">
    <property type="entry name" value="WD40"/>
    <property type="match status" value="3"/>
</dbReference>
<dbReference type="InterPro" id="IPR015943">
    <property type="entry name" value="WD40/YVTN_repeat-like_dom_sf"/>
</dbReference>
<name>A0AAW2ZJD2_9EUKA</name>
<protein>
    <submittedName>
        <fullName evidence="2">Telomerase Cajal body protein</fullName>
    </submittedName>
</protein>
<dbReference type="PANTHER" id="PTHR13211">
    <property type="entry name" value="TELOMERASE CAJAL BODY PROTEIN 1"/>
    <property type="match status" value="1"/>
</dbReference>
<evidence type="ECO:0000256" key="1">
    <source>
        <dbReference type="SAM" id="MobiDB-lite"/>
    </source>
</evidence>
<feature type="region of interest" description="Disordered" evidence="1">
    <location>
        <begin position="1"/>
        <end position="20"/>
    </location>
</feature>
<dbReference type="PANTHER" id="PTHR13211:SF0">
    <property type="entry name" value="TELOMERASE CAJAL BODY PROTEIN 1"/>
    <property type="match status" value="1"/>
</dbReference>
<dbReference type="SMART" id="SM00320">
    <property type="entry name" value="WD40"/>
    <property type="match status" value="4"/>
</dbReference>
<organism evidence="2 3">
    <name type="scientific">Acrasis kona</name>
    <dbReference type="NCBI Taxonomy" id="1008807"/>
    <lineage>
        <taxon>Eukaryota</taxon>
        <taxon>Discoba</taxon>
        <taxon>Heterolobosea</taxon>
        <taxon>Tetramitia</taxon>
        <taxon>Eutetramitia</taxon>
        <taxon>Acrasidae</taxon>
        <taxon>Acrasis</taxon>
    </lineage>
</organism>